<dbReference type="Gene3D" id="2.40.260.10">
    <property type="entry name" value="Sortase"/>
    <property type="match status" value="1"/>
</dbReference>
<dbReference type="EMBL" id="JAAITQ010000004">
    <property type="protein sequence ID" value="NSE15487.1"/>
    <property type="molecule type" value="Genomic_DNA"/>
</dbReference>
<dbReference type="InterPro" id="IPR023365">
    <property type="entry name" value="Sortase_dom-sf"/>
</dbReference>
<accession>A0AAE3F5V6</accession>
<dbReference type="RefSeq" id="WP_117805203.1">
    <property type="nucleotide sequence ID" value="NZ_DAWEMV010000059.1"/>
</dbReference>
<dbReference type="EC" id="3.4.22.71" evidence="5"/>
<evidence type="ECO:0000313" key="5">
    <source>
        <dbReference type="EMBL" id="MCG4767189.1"/>
    </source>
</evidence>
<dbReference type="NCBIfam" id="TIGR03064">
    <property type="entry name" value="sortase_srtB"/>
    <property type="match status" value="1"/>
</dbReference>
<dbReference type="CDD" id="cd05826">
    <property type="entry name" value="Sortase_B"/>
    <property type="match status" value="1"/>
</dbReference>
<feature type="chain" id="PRO_5042161139" evidence="4">
    <location>
        <begin position="21"/>
        <end position="265"/>
    </location>
</feature>
<keyword evidence="7" id="KW-1185">Reference proteome</keyword>
<name>A0AAE3F5V6_9FIRM</name>
<dbReference type="GeneID" id="79854461"/>
<feature type="active site" description="Proton donor/acceptor" evidence="2">
    <location>
        <position position="141"/>
    </location>
</feature>
<dbReference type="SUPFAM" id="SSF63817">
    <property type="entry name" value="Sortase"/>
    <property type="match status" value="1"/>
</dbReference>
<dbReference type="GO" id="GO:0016787">
    <property type="term" value="F:hydrolase activity"/>
    <property type="evidence" value="ECO:0007669"/>
    <property type="project" value="UniProtKB-KW"/>
</dbReference>
<feature type="compositionally biased region" description="Acidic residues" evidence="3">
    <location>
        <begin position="47"/>
        <end position="66"/>
    </location>
</feature>
<keyword evidence="1 5" id="KW-0378">Hydrolase</keyword>
<dbReference type="EMBL" id="JAKNFS010000034">
    <property type="protein sequence ID" value="MCG4767189.1"/>
    <property type="molecule type" value="Genomic_DNA"/>
</dbReference>
<reference evidence="5" key="3">
    <citation type="submission" date="2022-01" db="EMBL/GenBank/DDBJ databases">
        <title>Collection of gut derived symbiotic bacterial strains cultured from healthy donors.</title>
        <authorList>
            <person name="Lin H."/>
            <person name="Kohout C."/>
            <person name="Waligurski E."/>
            <person name="Pamer E.G."/>
        </authorList>
    </citation>
    <scope>NUCLEOTIDE SEQUENCE</scope>
    <source>
        <strain evidence="5">DFI.5.49</strain>
    </source>
</reference>
<evidence type="ECO:0000313" key="7">
    <source>
        <dbReference type="Proteomes" id="UP000768180"/>
    </source>
</evidence>
<dbReference type="InterPro" id="IPR009835">
    <property type="entry name" value="SrtB"/>
</dbReference>
<keyword evidence="4" id="KW-0732">Signal</keyword>
<dbReference type="Proteomes" id="UP000768180">
    <property type="component" value="Unassembled WGS sequence"/>
</dbReference>
<evidence type="ECO:0000313" key="6">
    <source>
        <dbReference type="EMBL" id="NSE15487.1"/>
    </source>
</evidence>
<sequence>MRKAAGCVLLAILCLLGASYLPRILQEAQTDREQQNLISGYIQNPDTTDEENTESTTDEPEEETDPNMERIVDFQNLQQINPEILAWITVPGTPIDYPVALGEDNSYYLNHTVTGESNILGSIFATAGTDFEESHIILYGHNMASGKMFGSLKKYHDKDFRNTYPYVYVYTPETTYTCAIYSVYSTRYDSDVFTLGYKGDSEEWKQWIAETVQNAEYDCNIAPTGKEKVFTLSTCVGDGSSPYRLVIHAVTVAQKEVANAEKEAS</sequence>
<evidence type="ECO:0000256" key="4">
    <source>
        <dbReference type="SAM" id="SignalP"/>
    </source>
</evidence>
<reference evidence="6" key="2">
    <citation type="submission" date="2020-02" db="EMBL/GenBank/DDBJ databases">
        <authorList>
            <person name="Littmann E."/>
            <person name="Sorbara M."/>
        </authorList>
    </citation>
    <scope>NUCLEOTIDE SEQUENCE</scope>
    <source>
        <strain evidence="6">MSK.14.54</strain>
    </source>
</reference>
<evidence type="ECO:0000313" key="8">
    <source>
        <dbReference type="Proteomes" id="UP001199915"/>
    </source>
</evidence>
<protein>
    <submittedName>
        <fullName evidence="5">Class B sortase</fullName>
        <ecNumber evidence="5">3.4.22.71</ecNumber>
    </submittedName>
</protein>
<comment type="caution">
    <text evidence="5">The sequence shown here is derived from an EMBL/GenBank/DDBJ whole genome shotgun (WGS) entry which is preliminary data.</text>
</comment>
<dbReference type="Pfam" id="PF04203">
    <property type="entry name" value="Sortase"/>
    <property type="match status" value="1"/>
</dbReference>
<feature type="active site" description="Acyl-thioester intermediate" evidence="2">
    <location>
        <position position="235"/>
    </location>
</feature>
<dbReference type="Proteomes" id="UP001199915">
    <property type="component" value="Unassembled WGS sequence"/>
</dbReference>
<evidence type="ECO:0000256" key="1">
    <source>
        <dbReference type="ARBA" id="ARBA00022801"/>
    </source>
</evidence>
<proteinExistence type="predicted"/>
<gene>
    <name evidence="5" type="primary">srtB</name>
    <name evidence="6" type="ORF">G5B05_03440</name>
    <name evidence="5" type="ORF">L0N21_17010</name>
</gene>
<organism evidence="5 8">
    <name type="scientific">Fusicatenibacter saccharivorans</name>
    <dbReference type="NCBI Taxonomy" id="1150298"/>
    <lineage>
        <taxon>Bacteria</taxon>
        <taxon>Bacillati</taxon>
        <taxon>Bacillota</taxon>
        <taxon>Clostridia</taxon>
        <taxon>Lachnospirales</taxon>
        <taxon>Lachnospiraceae</taxon>
        <taxon>Fusicatenibacter</taxon>
    </lineage>
</organism>
<reference evidence="6 7" key="1">
    <citation type="journal article" date="2020" name="Cell Host Microbe">
        <title>Functional and Genomic Variation between Human-Derived Isolates of Lachnospiraceae Reveals Inter- and Intra-Species Diversity.</title>
        <authorList>
            <person name="Sorbara M.T."/>
            <person name="Littmann E.R."/>
            <person name="Fontana E."/>
            <person name="Moody T.U."/>
            <person name="Kohout C.E."/>
            <person name="Gjonbalaj M."/>
            <person name="Eaton V."/>
            <person name="Seok R."/>
            <person name="Leiner I.M."/>
            <person name="Pamer E.G."/>
        </authorList>
    </citation>
    <scope>NUCLEOTIDE SEQUENCE [LARGE SCALE GENOMIC DNA]</scope>
    <source>
        <strain evidence="6 7">MSK.14.54</strain>
    </source>
</reference>
<dbReference type="AlphaFoldDB" id="A0AAE3F5V6"/>
<feature type="region of interest" description="Disordered" evidence="3">
    <location>
        <begin position="39"/>
        <end position="66"/>
    </location>
</feature>
<feature type="signal peptide" evidence="4">
    <location>
        <begin position="1"/>
        <end position="20"/>
    </location>
</feature>
<evidence type="ECO:0000256" key="2">
    <source>
        <dbReference type="PIRSR" id="PIRSR605754-1"/>
    </source>
</evidence>
<dbReference type="InterPro" id="IPR005754">
    <property type="entry name" value="Sortase"/>
</dbReference>
<evidence type="ECO:0000256" key="3">
    <source>
        <dbReference type="SAM" id="MobiDB-lite"/>
    </source>
</evidence>